<dbReference type="KEGG" id="ala:BFG52_09785"/>
<protein>
    <recommendedName>
        <fullName evidence="3">Thioredoxin</fullName>
    </recommendedName>
</protein>
<dbReference type="STRING" id="1789224.BFG52_09785"/>
<gene>
    <name evidence="1" type="ORF">BFG52_09785</name>
</gene>
<organism evidence="1 2">
    <name type="scientific">Acinetobacter larvae</name>
    <dbReference type="NCBI Taxonomy" id="1789224"/>
    <lineage>
        <taxon>Bacteria</taxon>
        <taxon>Pseudomonadati</taxon>
        <taxon>Pseudomonadota</taxon>
        <taxon>Gammaproteobacteria</taxon>
        <taxon>Moraxellales</taxon>
        <taxon>Moraxellaceae</taxon>
        <taxon>Acinetobacter</taxon>
    </lineage>
</organism>
<proteinExistence type="predicted"/>
<dbReference type="OrthoDB" id="7629852at2"/>
<dbReference type="CDD" id="cd02947">
    <property type="entry name" value="TRX_family"/>
    <property type="match status" value="1"/>
</dbReference>
<dbReference type="EMBL" id="CP016895">
    <property type="protein sequence ID" value="AOA58612.1"/>
    <property type="molecule type" value="Genomic_DNA"/>
</dbReference>
<accession>A0A1B2M089</accession>
<dbReference type="SUPFAM" id="SSF52833">
    <property type="entry name" value="Thioredoxin-like"/>
    <property type="match status" value="1"/>
</dbReference>
<dbReference type="AlphaFoldDB" id="A0A1B2M089"/>
<reference evidence="1 2" key="1">
    <citation type="submission" date="2016-08" db="EMBL/GenBank/DDBJ databases">
        <authorList>
            <person name="Seilhamer J.J."/>
        </authorList>
    </citation>
    <scope>NUCLEOTIDE SEQUENCE [LARGE SCALE GENOMIC DNA]</scope>
    <source>
        <strain evidence="1 2">BRTC-1</strain>
    </source>
</reference>
<evidence type="ECO:0000313" key="2">
    <source>
        <dbReference type="Proteomes" id="UP000093391"/>
    </source>
</evidence>
<keyword evidence="2" id="KW-1185">Reference proteome</keyword>
<name>A0A1B2M089_9GAMM</name>
<sequence length="136" mass="15543">MPILQYDHQNFDFAHLSSSNLYLLAIQAEWNSFSQRLDQVLHDLATAQPTLQLVQIDVSRDDLSQQQAWRQQIGKIHFVPTLLAYQNGQVLGRLGTHGQFVGDSEPNYAEEERPWENGTEIELSLPVVSAFIAQYF</sequence>
<dbReference type="InterPro" id="IPR036249">
    <property type="entry name" value="Thioredoxin-like_sf"/>
</dbReference>
<dbReference type="Proteomes" id="UP000093391">
    <property type="component" value="Chromosome"/>
</dbReference>
<evidence type="ECO:0000313" key="1">
    <source>
        <dbReference type="EMBL" id="AOA58612.1"/>
    </source>
</evidence>
<evidence type="ECO:0008006" key="3">
    <source>
        <dbReference type="Google" id="ProtNLM"/>
    </source>
</evidence>
<dbReference type="Gene3D" id="3.40.30.10">
    <property type="entry name" value="Glutaredoxin"/>
    <property type="match status" value="1"/>
</dbReference>
<dbReference type="RefSeq" id="WP_067555379.1">
    <property type="nucleotide sequence ID" value="NZ_CP016895.1"/>
</dbReference>